<proteinExistence type="predicted"/>
<keyword evidence="3" id="KW-1185">Reference proteome</keyword>
<evidence type="ECO:0000256" key="1">
    <source>
        <dbReference type="SAM" id="MobiDB-lite"/>
    </source>
</evidence>
<name>A0A8S1MFM5_9CILI</name>
<feature type="compositionally biased region" description="Polar residues" evidence="1">
    <location>
        <begin position="46"/>
        <end position="58"/>
    </location>
</feature>
<evidence type="ECO:0000313" key="3">
    <source>
        <dbReference type="Proteomes" id="UP000692954"/>
    </source>
</evidence>
<dbReference type="EMBL" id="CAJJDN010000039">
    <property type="protein sequence ID" value="CAD8079430.1"/>
    <property type="molecule type" value="Genomic_DNA"/>
</dbReference>
<comment type="caution">
    <text evidence="2">The sequence shown here is derived from an EMBL/GenBank/DDBJ whole genome shotgun (WGS) entry which is preliminary data.</text>
</comment>
<gene>
    <name evidence="2" type="ORF">PSON_ATCC_30995.1.T0390108</name>
</gene>
<accession>A0A8S1MFM5</accession>
<organism evidence="2 3">
    <name type="scientific">Paramecium sonneborni</name>
    <dbReference type="NCBI Taxonomy" id="65129"/>
    <lineage>
        <taxon>Eukaryota</taxon>
        <taxon>Sar</taxon>
        <taxon>Alveolata</taxon>
        <taxon>Ciliophora</taxon>
        <taxon>Intramacronucleata</taxon>
        <taxon>Oligohymenophorea</taxon>
        <taxon>Peniculida</taxon>
        <taxon>Parameciidae</taxon>
        <taxon>Paramecium</taxon>
    </lineage>
</organism>
<dbReference type="Proteomes" id="UP000692954">
    <property type="component" value="Unassembled WGS sequence"/>
</dbReference>
<protein>
    <submittedName>
        <fullName evidence="2">Uncharacterized protein</fullName>
    </submittedName>
</protein>
<sequence length="85" mass="9861">MSSIQSTPLKKKKSIFQKIKMFFNDIPDEQIAVINEASQRKPPQIKKSQSLAEPSSNCKNKDAKHLYFEEDFNEIQQVNIEEFGE</sequence>
<dbReference type="AlphaFoldDB" id="A0A8S1MFM5"/>
<reference evidence="2" key="1">
    <citation type="submission" date="2021-01" db="EMBL/GenBank/DDBJ databases">
        <authorList>
            <consortium name="Genoscope - CEA"/>
            <person name="William W."/>
        </authorList>
    </citation>
    <scope>NUCLEOTIDE SEQUENCE</scope>
</reference>
<evidence type="ECO:0000313" key="2">
    <source>
        <dbReference type="EMBL" id="CAD8079430.1"/>
    </source>
</evidence>
<dbReference type="OrthoDB" id="303065at2759"/>
<feature type="region of interest" description="Disordered" evidence="1">
    <location>
        <begin position="37"/>
        <end position="58"/>
    </location>
</feature>